<keyword evidence="1" id="KW-1133">Transmembrane helix</keyword>
<feature type="transmembrane region" description="Helical" evidence="1">
    <location>
        <begin position="116"/>
        <end position="137"/>
    </location>
</feature>
<dbReference type="Pfam" id="PF20398">
    <property type="entry name" value="DUF6691"/>
    <property type="match status" value="1"/>
</dbReference>
<dbReference type="Proteomes" id="UP000256780">
    <property type="component" value="Chromosome CBM2587_b"/>
</dbReference>
<feature type="transmembrane region" description="Helical" evidence="1">
    <location>
        <begin position="72"/>
        <end position="96"/>
    </location>
</feature>
<sequence length="141" mass="14469">MGTLLALLAGLVFGIGLILSGMANPAKVLGFLDLAGAWDPSLAFVMAGAIVFGVAAFALARRRQRSWLGLPMQWPALAAVTPRLLLGSAAFGVGWGLAGFCPGPALVALGAGYAKAWGFVAAMLAGMALFEVAEALARRRR</sequence>
<evidence type="ECO:0000256" key="1">
    <source>
        <dbReference type="SAM" id="Phobius"/>
    </source>
</evidence>
<reference evidence="2" key="1">
    <citation type="submission" date="2018-01" db="EMBL/GenBank/DDBJ databases">
        <authorList>
            <person name="Clerissi C."/>
        </authorList>
    </citation>
    <scope>NUCLEOTIDE SEQUENCE</scope>
    <source>
        <strain evidence="2">Cupriavidus sp. LMG 19464</strain>
    </source>
</reference>
<evidence type="ECO:0008006" key="3">
    <source>
        <dbReference type="Google" id="ProtNLM"/>
    </source>
</evidence>
<gene>
    <name evidence="2" type="ORF">CBM2587_B90716</name>
</gene>
<dbReference type="RefSeq" id="WP_116359497.1">
    <property type="nucleotide sequence ID" value="NZ_LT976854.1"/>
</dbReference>
<comment type="caution">
    <text evidence="2">The sequence shown here is derived from an EMBL/GenBank/DDBJ whole genome shotgun (WGS) entry which is preliminary data.</text>
</comment>
<dbReference type="AlphaFoldDB" id="A0A375CE08"/>
<evidence type="ECO:0000313" key="2">
    <source>
        <dbReference type="EMBL" id="SOY68280.1"/>
    </source>
</evidence>
<dbReference type="EMBL" id="OFSQ01000038">
    <property type="protein sequence ID" value="SOY68280.1"/>
    <property type="molecule type" value="Genomic_DNA"/>
</dbReference>
<keyword evidence="1" id="KW-0812">Transmembrane</keyword>
<dbReference type="OrthoDB" id="9790409at2"/>
<protein>
    <recommendedName>
        <fullName evidence="3">YeeE/YedE family protein</fullName>
    </recommendedName>
</protein>
<keyword evidence="1" id="KW-0472">Membrane</keyword>
<organism evidence="2">
    <name type="scientific">Cupriavidus taiwanensis</name>
    <dbReference type="NCBI Taxonomy" id="164546"/>
    <lineage>
        <taxon>Bacteria</taxon>
        <taxon>Pseudomonadati</taxon>
        <taxon>Pseudomonadota</taxon>
        <taxon>Betaproteobacteria</taxon>
        <taxon>Burkholderiales</taxon>
        <taxon>Burkholderiaceae</taxon>
        <taxon>Cupriavidus</taxon>
    </lineage>
</organism>
<name>A0A375CE08_9BURK</name>
<dbReference type="InterPro" id="IPR046513">
    <property type="entry name" value="DUF6691"/>
</dbReference>
<accession>A0A375CE08</accession>
<feature type="transmembrane region" description="Helical" evidence="1">
    <location>
        <begin position="41"/>
        <end position="60"/>
    </location>
</feature>
<proteinExistence type="predicted"/>